<dbReference type="AlphaFoldDB" id="A0A1N6J9P2"/>
<sequence length="185" mass="21130">MPMKFCTAIAVLLTLVIAQSCLAEVKEFKCVAVQSENVQKTNMRRMRAIVVVPEAHLLSKEDLVDTAKAAALDLHNQSKMQVIVVKLYPSKDYAEFFPQVLDMTYAPEAIGWDGKPAATWVGYIADKMPTEREMFRIRTWILEQSKNKQTILDRKQDLAKRMDIPVDDVFFPIFKLVPCFMENNG</sequence>
<reference evidence="4" key="1">
    <citation type="submission" date="2016-11" db="EMBL/GenBank/DDBJ databases">
        <authorList>
            <person name="Varghese N."/>
            <person name="Submissions S."/>
        </authorList>
    </citation>
    <scope>NUCLEOTIDE SEQUENCE [LARGE SCALE GENOMIC DNA]</scope>
    <source>
        <strain evidence="4">DSM 17456</strain>
    </source>
</reference>
<dbReference type="Gene3D" id="3.10.310.90">
    <property type="match status" value="1"/>
</dbReference>
<feature type="domain" description="DUF4875" evidence="2">
    <location>
        <begin position="33"/>
        <end position="172"/>
    </location>
</feature>
<feature type="signal peptide" evidence="1">
    <location>
        <begin position="1"/>
        <end position="23"/>
    </location>
</feature>
<proteinExistence type="predicted"/>
<evidence type="ECO:0000256" key="1">
    <source>
        <dbReference type="SAM" id="SignalP"/>
    </source>
</evidence>
<dbReference type="EMBL" id="FSRG01000009">
    <property type="protein sequence ID" value="SIO41084.1"/>
    <property type="molecule type" value="Genomic_DNA"/>
</dbReference>
<evidence type="ECO:0000259" key="2">
    <source>
        <dbReference type="Pfam" id="PF16175"/>
    </source>
</evidence>
<dbReference type="OrthoDB" id="5464879at2"/>
<gene>
    <name evidence="3" type="ORF">SAMN02745161_3268</name>
</gene>
<keyword evidence="1" id="KW-0732">Signal</keyword>
<feature type="chain" id="PRO_5013337474" description="DUF4875 domain-containing protein" evidence="1">
    <location>
        <begin position="24"/>
        <end position="185"/>
    </location>
</feature>
<dbReference type="Proteomes" id="UP000184694">
    <property type="component" value="Unassembled WGS sequence"/>
</dbReference>
<name>A0A1N6J9P2_9BACT</name>
<evidence type="ECO:0000313" key="3">
    <source>
        <dbReference type="EMBL" id="SIO41084.1"/>
    </source>
</evidence>
<dbReference type="PROSITE" id="PS51257">
    <property type="entry name" value="PROKAR_LIPOPROTEIN"/>
    <property type="match status" value="1"/>
</dbReference>
<protein>
    <recommendedName>
        <fullName evidence="2">DUF4875 domain-containing protein</fullName>
    </recommendedName>
</protein>
<accession>A0A1N6J9P2</accession>
<organism evidence="3 4">
    <name type="scientific">Halodesulfovibrio marinisediminis DSM 17456</name>
    <dbReference type="NCBI Taxonomy" id="1121457"/>
    <lineage>
        <taxon>Bacteria</taxon>
        <taxon>Pseudomonadati</taxon>
        <taxon>Thermodesulfobacteriota</taxon>
        <taxon>Desulfovibrionia</taxon>
        <taxon>Desulfovibrionales</taxon>
        <taxon>Desulfovibrionaceae</taxon>
        <taxon>Halodesulfovibrio</taxon>
    </lineage>
</organism>
<dbReference type="RefSeq" id="WP_074217995.1">
    <property type="nucleotide sequence ID" value="NZ_FSRG01000009.1"/>
</dbReference>
<dbReference type="Pfam" id="PF16175">
    <property type="entry name" value="DUF4875"/>
    <property type="match status" value="1"/>
</dbReference>
<evidence type="ECO:0000313" key="4">
    <source>
        <dbReference type="Proteomes" id="UP000184694"/>
    </source>
</evidence>
<dbReference type="InterPro" id="IPR032383">
    <property type="entry name" value="DUF4875"/>
</dbReference>
<keyword evidence="4" id="KW-1185">Reference proteome</keyword>